<dbReference type="Proteomes" id="UP000623419">
    <property type="component" value="Unassembled WGS sequence"/>
</dbReference>
<dbReference type="RefSeq" id="WP_188660249.1">
    <property type="nucleotide sequence ID" value="NZ_BMKC01000001.1"/>
</dbReference>
<gene>
    <name evidence="3" type="ORF">GCM10011521_02420</name>
</gene>
<organism evidence="3 4">
    <name type="scientific">Arenimonas soli</name>
    <dbReference type="NCBI Taxonomy" id="2269504"/>
    <lineage>
        <taxon>Bacteria</taxon>
        <taxon>Pseudomonadati</taxon>
        <taxon>Pseudomonadota</taxon>
        <taxon>Gammaproteobacteria</taxon>
        <taxon>Lysobacterales</taxon>
        <taxon>Lysobacteraceae</taxon>
        <taxon>Arenimonas</taxon>
    </lineage>
</organism>
<feature type="region of interest" description="Disordered" evidence="1">
    <location>
        <begin position="46"/>
        <end position="68"/>
    </location>
</feature>
<comment type="caution">
    <text evidence="3">The sequence shown here is derived from an EMBL/GenBank/DDBJ whole genome shotgun (WGS) entry which is preliminary data.</text>
</comment>
<accession>A0ABQ1HBD5</accession>
<dbReference type="EMBL" id="BMKC01000001">
    <property type="protein sequence ID" value="GGA67813.1"/>
    <property type="molecule type" value="Genomic_DNA"/>
</dbReference>
<evidence type="ECO:0000313" key="4">
    <source>
        <dbReference type="Proteomes" id="UP000623419"/>
    </source>
</evidence>
<protein>
    <recommendedName>
        <fullName evidence="5">Sel1 repeat family protein</fullName>
    </recommendedName>
</protein>
<dbReference type="InterPro" id="IPR011990">
    <property type="entry name" value="TPR-like_helical_dom_sf"/>
</dbReference>
<evidence type="ECO:0000256" key="2">
    <source>
        <dbReference type="SAM" id="SignalP"/>
    </source>
</evidence>
<dbReference type="Gene3D" id="1.25.40.10">
    <property type="entry name" value="Tetratricopeptide repeat domain"/>
    <property type="match status" value="1"/>
</dbReference>
<keyword evidence="2" id="KW-0732">Signal</keyword>
<reference evidence="4" key="1">
    <citation type="journal article" date="2019" name="Int. J. Syst. Evol. Microbiol.">
        <title>The Global Catalogue of Microorganisms (GCM) 10K type strain sequencing project: providing services to taxonomists for standard genome sequencing and annotation.</title>
        <authorList>
            <consortium name="The Broad Institute Genomics Platform"/>
            <consortium name="The Broad Institute Genome Sequencing Center for Infectious Disease"/>
            <person name="Wu L."/>
            <person name="Ma J."/>
        </authorList>
    </citation>
    <scope>NUCLEOTIDE SEQUENCE [LARGE SCALE GENOMIC DNA]</scope>
    <source>
        <strain evidence="4">CGMCC 1.15905</strain>
    </source>
</reference>
<feature type="chain" id="PRO_5046181301" description="Sel1 repeat family protein" evidence="2">
    <location>
        <begin position="28"/>
        <end position="322"/>
    </location>
</feature>
<evidence type="ECO:0000256" key="1">
    <source>
        <dbReference type="SAM" id="MobiDB-lite"/>
    </source>
</evidence>
<evidence type="ECO:0008006" key="5">
    <source>
        <dbReference type="Google" id="ProtNLM"/>
    </source>
</evidence>
<feature type="signal peptide" evidence="2">
    <location>
        <begin position="1"/>
        <end position="27"/>
    </location>
</feature>
<evidence type="ECO:0000313" key="3">
    <source>
        <dbReference type="EMBL" id="GGA67813.1"/>
    </source>
</evidence>
<keyword evidence="4" id="KW-1185">Reference proteome</keyword>
<name>A0ABQ1HBD5_9GAMM</name>
<feature type="compositionally biased region" description="Basic and acidic residues" evidence="1">
    <location>
        <begin position="46"/>
        <end position="59"/>
    </location>
</feature>
<proteinExistence type="predicted"/>
<sequence>MNRHRRALLLLALAAALAGLAWFGMQAAEQQPGRPAAVTAAQLPERDAGPAGEDDRAADRGALPPLPAQDLPFSQALPDLLARADAGDARAACRLGHGLLRCQHSARWNKIIGRLVGRPDLETEYERRGDLAAANRVAAEELWRLEVARDCDLLPASLHDQGSRYLREAALDGDPEAMLAYGLGHQWNPGGRGVAAGSDFDTWRNEAPGMLQRALRAGHPAAAFALASAYGDDFGFPSVLVPNDDYRAAVYHLLSVALFGQREDRRLLQRLDASAQVAARGEARRLHVDVFDERTFGGEHAFLQPPFLKRPDDMPAPCELPQ</sequence>